<dbReference type="PROSITE" id="PS00137">
    <property type="entry name" value="SUBTILASE_HIS"/>
    <property type="match status" value="1"/>
</dbReference>
<dbReference type="Gene3D" id="3.50.30.30">
    <property type="match status" value="1"/>
</dbReference>
<dbReference type="Gene3D" id="3.40.50.200">
    <property type="entry name" value="Peptidase S8/S53 domain"/>
    <property type="match status" value="1"/>
</dbReference>
<dbReference type="PROSITE" id="PS00138">
    <property type="entry name" value="SUBTILASE_SER"/>
    <property type="match status" value="1"/>
</dbReference>
<dbReference type="InterPro" id="IPR022398">
    <property type="entry name" value="Peptidase_S8_His-AS"/>
</dbReference>
<accession>A0ABY9TLH0</accession>
<comment type="similarity">
    <text evidence="1 6">Belongs to the peptidase S8 family.</text>
</comment>
<name>A0ABY9TLH0_9GAMM</name>
<protein>
    <submittedName>
        <fullName evidence="9">S8 family serine peptidase</fullName>
    </submittedName>
</protein>
<sequence length="607" mass="62140">MKISKFTTSIVALAVTSVFSAQAADDRYILKVDNNNKGVVKALAKKLGAQLNVDGNGFIAASFSGKNLEQVKGLMNNPHIQAIEEDQRRMPLSVYNDDAGDTSKVQVTPYAVYQSQADQVTFNANAGMKVCVIDSGLDRSNSDFIWNNITGDNDSGTGNWDENGGPHGTHVAGTIAAADNNVGVVGMAPGVDLHIIKVFNADGWGYSSDLAHAADKCSTAGANIISMSLGGGGANSTEENAFKAFTEDGGLVLAAAGNDGNSVRSYPAGYPSVMMIGANDANNDIADFSQFPSCEITTGRGKNATTVTDETVCVEVTAGGVDTLSTYPADMATSAAMTADGAFFASSAMENSGSASGNTFYMGTAEATDGGANGNICVIDRGNISFHDKVQNCENSGGVGAIIINNEAGMLYGTLGETNATSIPAVGAAFEDRAALVAASSADISIGTSDYGFMSGTSMATPAVSGIAALVWSNHNGCTGTDIREALKATAEDGGAAGNDVYFGAGIVKAKAASDYLTANGCGPVEPPVGDISLSTNGYRSKGKNKVDLSWSGASTSSVDIYKNGSLMATTSNDGAYTDSFRTYGTYTYSVCDQGTSNCSADSTVSF</sequence>
<keyword evidence="7" id="KW-0732">Signal</keyword>
<reference evidence="10" key="1">
    <citation type="submission" date="2023-09" db="EMBL/GenBank/DDBJ databases">
        <authorList>
            <person name="Zhang C."/>
        </authorList>
    </citation>
    <scope>NUCLEOTIDE SEQUENCE [LARGE SCALE GENOMIC DNA]</scope>
    <source>
        <strain evidence="10">SQ345</strain>
    </source>
</reference>
<organism evidence="9 10">
    <name type="scientific">Thalassotalea nanhaiensis</name>
    <dbReference type="NCBI Taxonomy" id="3065648"/>
    <lineage>
        <taxon>Bacteria</taxon>
        <taxon>Pseudomonadati</taxon>
        <taxon>Pseudomonadota</taxon>
        <taxon>Gammaproteobacteria</taxon>
        <taxon>Alteromonadales</taxon>
        <taxon>Colwelliaceae</taxon>
        <taxon>Thalassotalea</taxon>
    </lineage>
</organism>
<evidence type="ECO:0000256" key="1">
    <source>
        <dbReference type="ARBA" id="ARBA00011073"/>
    </source>
</evidence>
<dbReference type="InterPro" id="IPR036852">
    <property type="entry name" value="Peptidase_S8/S53_dom_sf"/>
</dbReference>
<proteinExistence type="inferred from homology"/>
<dbReference type="CDD" id="cd07477">
    <property type="entry name" value="Peptidases_S8_Subtilisin_subset"/>
    <property type="match status" value="1"/>
</dbReference>
<dbReference type="Proteomes" id="UP001248581">
    <property type="component" value="Chromosome"/>
</dbReference>
<evidence type="ECO:0000256" key="2">
    <source>
        <dbReference type="ARBA" id="ARBA00022670"/>
    </source>
</evidence>
<evidence type="ECO:0000259" key="8">
    <source>
        <dbReference type="Pfam" id="PF00082"/>
    </source>
</evidence>
<keyword evidence="4 6" id="KW-0378">Hydrolase</keyword>
<evidence type="ECO:0000256" key="5">
    <source>
        <dbReference type="ARBA" id="ARBA00022825"/>
    </source>
</evidence>
<feature type="active site" description="Charge relay system" evidence="6">
    <location>
        <position position="134"/>
    </location>
</feature>
<dbReference type="InterPro" id="IPR050131">
    <property type="entry name" value="Peptidase_S8_subtilisin-like"/>
</dbReference>
<dbReference type="InterPro" id="IPR000209">
    <property type="entry name" value="Peptidase_S8/S53_dom"/>
</dbReference>
<dbReference type="InterPro" id="IPR015500">
    <property type="entry name" value="Peptidase_S8_subtilisin-rel"/>
</dbReference>
<feature type="signal peptide" evidence="7">
    <location>
        <begin position="1"/>
        <end position="23"/>
    </location>
</feature>
<dbReference type="PANTHER" id="PTHR43806">
    <property type="entry name" value="PEPTIDASE S8"/>
    <property type="match status" value="1"/>
</dbReference>
<keyword evidence="10" id="KW-1185">Reference proteome</keyword>
<dbReference type="InterPro" id="IPR034202">
    <property type="entry name" value="Subtilisin_Carlsberg-like"/>
</dbReference>
<dbReference type="PRINTS" id="PR00723">
    <property type="entry name" value="SUBTILISIN"/>
</dbReference>
<evidence type="ECO:0000313" key="10">
    <source>
        <dbReference type="Proteomes" id="UP001248581"/>
    </source>
</evidence>
<feature type="domain" description="Peptidase S8/S53" evidence="8">
    <location>
        <begin position="126"/>
        <end position="300"/>
    </location>
</feature>
<evidence type="ECO:0000256" key="7">
    <source>
        <dbReference type="SAM" id="SignalP"/>
    </source>
</evidence>
<keyword evidence="5 6" id="KW-0720">Serine protease</keyword>
<feature type="domain" description="Peptidase S8/S53" evidence="8">
    <location>
        <begin position="423"/>
        <end position="506"/>
    </location>
</feature>
<evidence type="ECO:0000313" key="9">
    <source>
        <dbReference type="EMBL" id="WNC69693.1"/>
    </source>
</evidence>
<dbReference type="InterPro" id="IPR023828">
    <property type="entry name" value="Peptidase_S8_Ser-AS"/>
</dbReference>
<keyword evidence="2 6" id="KW-0645">Protease</keyword>
<dbReference type="PANTHER" id="PTHR43806:SF11">
    <property type="entry name" value="CEREVISIN-RELATED"/>
    <property type="match status" value="1"/>
</dbReference>
<feature type="chain" id="PRO_5046055733" evidence="7">
    <location>
        <begin position="24"/>
        <end position="607"/>
    </location>
</feature>
<feature type="active site" description="Charge relay system" evidence="6">
    <location>
        <position position="167"/>
    </location>
</feature>
<dbReference type="Pfam" id="PF00082">
    <property type="entry name" value="Peptidase_S8"/>
    <property type="match status" value="2"/>
</dbReference>
<dbReference type="SUPFAM" id="SSF52743">
    <property type="entry name" value="Subtilisin-like"/>
    <property type="match status" value="1"/>
</dbReference>
<evidence type="ECO:0000256" key="6">
    <source>
        <dbReference type="PROSITE-ProRule" id="PRU01240"/>
    </source>
</evidence>
<evidence type="ECO:0000256" key="3">
    <source>
        <dbReference type="ARBA" id="ARBA00022723"/>
    </source>
</evidence>
<dbReference type="RefSeq" id="WP_348388836.1">
    <property type="nucleotide sequence ID" value="NZ_CP134146.1"/>
</dbReference>
<dbReference type="EMBL" id="CP134146">
    <property type="protein sequence ID" value="WNC69693.1"/>
    <property type="molecule type" value="Genomic_DNA"/>
</dbReference>
<keyword evidence="3" id="KW-0479">Metal-binding</keyword>
<evidence type="ECO:0000256" key="4">
    <source>
        <dbReference type="ARBA" id="ARBA00022801"/>
    </source>
</evidence>
<feature type="active site" description="Charge relay system" evidence="6">
    <location>
        <position position="458"/>
    </location>
</feature>
<gene>
    <name evidence="9" type="ORF">RI845_05980</name>
</gene>
<dbReference type="PROSITE" id="PS51892">
    <property type="entry name" value="SUBTILASE"/>
    <property type="match status" value="1"/>
</dbReference>